<comment type="caution">
    <text evidence="3">The sequence shown here is derived from an EMBL/GenBank/DDBJ whole genome shotgun (WGS) entry which is preliminary data.</text>
</comment>
<dbReference type="InterPro" id="IPR001387">
    <property type="entry name" value="Cro/C1-type_HTH"/>
</dbReference>
<dbReference type="PROSITE" id="PS50943">
    <property type="entry name" value="HTH_CROC1"/>
    <property type="match status" value="1"/>
</dbReference>
<accession>A0ABV1DMH2</accession>
<sequence>MAISNILKDIRVERNLIQEDLAEATGSCSRTIGRIERGERNPSLEMAIRLAHYLNMSVEEIFKLDDDTSCQEKTEE</sequence>
<name>A0ABV1DMH2_9FIRM</name>
<feature type="domain" description="HTH cro/C1-type" evidence="2">
    <location>
        <begin position="7"/>
        <end position="61"/>
    </location>
</feature>
<dbReference type="EMBL" id="JBBMFP010000009">
    <property type="protein sequence ID" value="MEQ2431590.1"/>
    <property type="molecule type" value="Genomic_DNA"/>
</dbReference>
<gene>
    <name evidence="3" type="ORF">WMO65_11290</name>
</gene>
<reference evidence="3 4" key="1">
    <citation type="submission" date="2024-03" db="EMBL/GenBank/DDBJ databases">
        <title>Human intestinal bacterial collection.</title>
        <authorList>
            <person name="Pauvert C."/>
            <person name="Hitch T.C.A."/>
            <person name="Clavel T."/>
        </authorList>
    </citation>
    <scope>NUCLEOTIDE SEQUENCE [LARGE SCALE GENOMIC DNA]</scope>
    <source>
        <strain evidence="3 4">CLA-SR-H028</strain>
    </source>
</reference>
<dbReference type="Gene3D" id="1.10.260.40">
    <property type="entry name" value="lambda repressor-like DNA-binding domains"/>
    <property type="match status" value="1"/>
</dbReference>
<dbReference type="RefSeq" id="WP_002584946.1">
    <property type="nucleotide sequence ID" value="NZ_JBBMFP010000009.1"/>
</dbReference>
<dbReference type="Pfam" id="PF01381">
    <property type="entry name" value="HTH_3"/>
    <property type="match status" value="1"/>
</dbReference>
<proteinExistence type="predicted"/>
<organism evidence="3 4">
    <name type="scientific">Blautia caccae</name>
    <dbReference type="NCBI Taxonomy" id="3133175"/>
    <lineage>
        <taxon>Bacteria</taxon>
        <taxon>Bacillati</taxon>
        <taxon>Bacillota</taxon>
        <taxon>Clostridia</taxon>
        <taxon>Lachnospirales</taxon>
        <taxon>Lachnospiraceae</taxon>
        <taxon>Blautia</taxon>
    </lineage>
</organism>
<keyword evidence="4" id="KW-1185">Reference proteome</keyword>
<dbReference type="PANTHER" id="PTHR46558">
    <property type="entry name" value="TRACRIPTIONAL REGULATORY PROTEIN-RELATED-RELATED"/>
    <property type="match status" value="1"/>
</dbReference>
<dbReference type="SUPFAM" id="SSF47413">
    <property type="entry name" value="lambda repressor-like DNA-binding domains"/>
    <property type="match status" value="1"/>
</dbReference>
<dbReference type="CDD" id="cd00093">
    <property type="entry name" value="HTH_XRE"/>
    <property type="match status" value="1"/>
</dbReference>
<evidence type="ECO:0000313" key="4">
    <source>
        <dbReference type="Proteomes" id="UP001457898"/>
    </source>
</evidence>
<protein>
    <submittedName>
        <fullName evidence="3">Helix-turn-helix transcriptional regulator</fullName>
    </submittedName>
</protein>
<evidence type="ECO:0000256" key="1">
    <source>
        <dbReference type="ARBA" id="ARBA00023125"/>
    </source>
</evidence>
<keyword evidence="1" id="KW-0238">DNA-binding</keyword>
<dbReference type="Proteomes" id="UP001457898">
    <property type="component" value="Unassembled WGS sequence"/>
</dbReference>
<dbReference type="InterPro" id="IPR010982">
    <property type="entry name" value="Lambda_DNA-bd_dom_sf"/>
</dbReference>
<evidence type="ECO:0000313" key="3">
    <source>
        <dbReference type="EMBL" id="MEQ2431590.1"/>
    </source>
</evidence>
<dbReference type="SMART" id="SM00530">
    <property type="entry name" value="HTH_XRE"/>
    <property type="match status" value="1"/>
</dbReference>
<evidence type="ECO:0000259" key="2">
    <source>
        <dbReference type="PROSITE" id="PS50943"/>
    </source>
</evidence>
<dbReference type="PANTHER" id="PTHR46558:SF4">
    <property type="entry name" value="DNA-BIDING PHAGE PROTEIN"/>
    <property type="match status" value="1"/>
</dbReference>